<reference evidence="7 9" key="1">
    <citation type="submission" date="2020-01" db="EMBL/GenBank/DDBJ databases">
        <authorList>
            <consortium name="DOE Joint Genome Institute"/>
            <person name="Haridas S."/>
            <person name="Albert R."/>
            <person name="Binder M."/>
            <person name="Bloem J."/>
            <person name="Labutti K."/>
            <person name="Salamov A."/>
            <person name="Andreopoulos B."/>
            <person name="Baker S.E."/>
            <person name="Barry K."/>
            <person name="Bills G."/>
            <person name="Bluhm B.H."/>
            <person name="Cannon C."/>
            <person name="Castanera R."/>
            <person name="Culley D.E."/>
            <person name="Daum C."/>
            <person name="Ezra D."/>
            <person name="Gonzalez J.B."/>
            <person name="Henrissat B."/>
            <person name="Kuo A."/>
            <person name="Liang C."/>
            <person name="Lipzen A."/>
            <person name="Lutzoni F."/>
            <person name="Magnuson J."/>
            <person name="Mondo S."/>
            <person name="Nolan M."/>
            <person name="Ohm R."/>
            <person name="Pangilinan J."/>
            <person name="Park H.-J."/>
            <person name="Ramirez L."/>
            <person name="Alfaro M."/>
            <person name="Sun H."/>
            <person name="Tritt A."/>
            <person name="Yoshinaga Y."/>
            <person name="Zwiers L.-H."/>
            <person name="Turgeon B.G."/>
            <person name="Goodwin S.B."/>
            <person name="Spatafora J.W."/>
            <person name="Crous P.W."/>
            <person name="Grigoriev I.V."/>
        </authorList>
    </citation>
    <scope>NUCLEOTIDE SEQUENCE</scope>
    <source>
        <strain evidence="7 9">CBS 781.70</strain>
    </source>
</reference>
<keyword evidence="2" id="KW-0500">Molybdenum</keyword>
<dbReference type="GeneID" id="54419101"/>
<dbReference type="OrthoDB" id="10051395at2759"/>
<name>A0A6G1GHL3_9PEZI</name>
<evidence type="ECO:0000256" key="3">
    <source>
        <dbReference type="ARBA" id="ARBA00022723"/>
    </source>
</evidence>
<dbReference type="Gene3D" id="2.60.40.650">
    <property type="match status" value="1"/>
</dbReference>
<dbReference type="Gene3D" id="3.90.420.10">
    <property type="entry name" value="Oxidoreductase, molybdopterin-binding domain"/>
    <property type="match status" value="1"/>
</dbReference>
<dbReference type="Proteomes" id="UP000504638">
    <property type="component" value="Unplaced"/>
</dbReference>
<dbReference type="GO" id="GO:0020037">
    <property type="term" value="F:heme binding"/>
    <property type="evidence" value="ECO:0007669"/>
    <property type="project" value="TreeGrafter"/>
</dbReference>
<sequence length="368" mass="40714">MNAPHEYTGPEPVNWESKAEELVQSFITEEKNVFRRNHGEIPQLGDEHIVRIDGAVSNPINLTIHELANKFKQATITSALQCAGNRRHTMRTELHEVQGIDWFDGAVMNGVWTGPRIRDVLLKVGLDQKAQEEMGSWHVQFACLGFDCQDDSYYGSSISLARAMDYGKDAILALQLNGKPLLADFGGPVRVLIPGVCGARSVKWVSQITVTDQSSPNFYQTFDYKVLPPEATGENAHLFWDKVPPLMGLPVNSAIALPRNGSTVHRDIDGLIEVKGYAVPGGDNGPITKVEISVDDGNSWQEAQITCPSPSRWCWSLWQARVSPNPGKVTILSRAHDQRDMQDGNSVWNLRGVAYSGYGQAKDIHIVE</sequence>
<dbReference type="GO" id="GO:0006790">
    <property type="term" value="P:sulfur compound metabolic process"/>
    <property type="evidence" value="ECO:0007669"/>
    <property type="project" value="TreeGrafter"/>
</dbReference>
<dbReference type="GO" id="GO:0043546">
    <property type="term" value="F:molybdopterin cofactor binding"/>
    <property type="evidence" value="ECO:0007669"/>
    <property type="project" value="TreeGrafter"/>
</dbReference>
<dbReference type="PANTHER" id="PTHR19372:SF7">
    <property type="entry name" value="SULFITE OXIDASE, MITOCHONDRIAL"/>
    <property type="match status" value="1"/>
</dbReference>
<evidence type="ECO:0000259" key="5">
    <source>
        <dbReference type="Pfam" id="PF00174"/>
    </source>
</evidence>
<dbReference type="Pfam" id="PF00174">
    <property type="entry name" value="Oxidored_molyb"/>
    <property type="match status" value="1"/>
</dbReference>
<evidence type="ECO:0000313" key="7">
    <source>
        <dbReference type="EMBL" id="KAF1817543.1"/>
    </source>
</evidence>
<dbReference type="InterPro" id="IPR005066">
    <property type="entry name" value="MoCF_OxRdtse_dimer"/>
</dbReference>
<reference evidence="9" key="3">
    <citation type="submission" date="2025-04" db="UniProtKB">
        <authorList>
            <consortium name="RefSeq"/>
        </authorList>
    </citation>
    <scope>IDENTIFICATION</scope>
    <source>
        <strain evidence="9">CBS 781.70</strain>
    </source>
</reference>
<evidence type="ECO:0000313" key="9">
    <source>
        <dbReference type="RefSeq" id="XP_033539174.1"/>
    </source>
</evidence>
<keyword evidence="8" id="KW-1185">Reference proteome</keyword>
<dbReference type="Pfam" id="PF03404">
    <property type="entry name" value="Mo-co_dimer"/>
    <property type="match status" value="1"/>
</dbReference>
<dbReference type="AlphaFoldDB" id="A0A6G1GHL3"/>
<dbReference type="InterPro" id="IPR036374">
    <property type="entry name" value="OxRdtase_Mopterin-bd_sf"/>
</dbReference>
<dbReference type="RefSeq" id="XP_033539174.1">
    <property type="nucleotide sequence ID" value="XM_033678531.1"/>
</dbReference>
<dbReference type="EMBL" id="ML975149">
    <property type="protein sequence ID" value="KAF1817543.1"/>
    <property type="molecule type" value="Genomic_DNA"/>
</dbReference>
<keyword evidence="3" id="KW-0479">Metal-binding</keyword>
<evidence type="ECO:0000256" key="1">
    <source>
        <dbReference type="ARBA" id="ARBA00001924"/>
    </source>
</evidence>
<dbReference type="InterPro" id="IPR014756">
    <property type="entry name" value="Ig_E-set"/>
</dbReference>
<dbReference type="InterPro" id="IPR000572">
    <property type="entry name" value="OxRdtase_Mopterin-bd_dom"/>
</dbReference>
<gene>
    <name evidence="7 9" type="ORF">P152DRAFT_454128</name>
</gene>
<feature type="domain" description="Moybdenum cofactor oxidoreductase dimerisation" evidence="6">
    <location>
        <begin position="247"/>
        <end position="355"/>
    </location>
</feature>
<dbReference type="GO" id="GO:0030151">
    <property type="term" value="F:molybdenum ion binding"/>
    <property type="evidence" value="ECO:0007669"/>
    <property type="project" value="InterPro"/>
</dbReference>
<organism evidence="7">
    <name type="scientific">Eremomyces bilateralis CBS 781.70</name>
    <dbReference type="NCBI Taxonomy" id="1392243"/>
    <lineage>
        <taxon>Eukaryota</taxon>
        <taxon>Fungi</taxon>
        <taxon>Dikarya</taxon>
        <taxon>Ascomycota</taxon>
        <taxon>Pezizomycotina</taxon>
        <taxon>Dothideomycetes</taxon>
        <taxon>Dothideomycetes incertae sedis</taxon>
        <taxon>Eremomycetales</taxon>
        <taxon>Eremomycetaceae</taxon>
        <taxon>Eremomyces</taxon>
    </lineage>
</organism>
<reference evidence="9" key="2">
    <citation type="submission" date="2020-04" db="EMBL/GenBank/DDBJ databases">
        <authorList>
            <consortium name="NCBI Genome Project"/>
        </authorList>
    </citation>
    <scope>NUCLEOTIDE SEQUENCE</scope>
    <source>
        <strain evidence="9">CBS 781.70</strain>
    </source>
</reference>
<proteinExistence type="predicted"/>
<dbReference type="PANTHER" id="PTHR19372">
    <property type="entry name" value="SULFITE REDUCTASE"/>
    <property type="match status" value="1"/>
</dbReference>
<evidence type="ECO:0000313" key="8">
    <source>
        <dbReference type="Proteomes" id="UP000504638"/>
    </source>
</evidence>
<evidence type="ECO:0000256" key="2">
    <source>
        <dbReference type="ARBA" id="ARBA00022505"/>
    </source>
</evidence>
<evidence type="ECO:0000256" key="4">
    <source>
        <dbReference type="ARBA" id="ARBA00023002"/>
    </source>
</evidence>
<protein>
    <submittedName>
        <fullName evidence="7 9">Sulfite oxidase</fullName>
    </submittedName>
</protein>
<evidence type="ECO:0000259" key="6">
    <source>
        <dbReference type="Pfam" id="PF03404"/>
    </source>
</evidence>
<dbReference type="GO" id="GO:0008482">
    <property type="term" value="F:sulfite oxidase activity"/>
    <property type="evidence" value="ECO:0007669"/>
    <property type="project" value="TreeGrafter"/>
</dbReference>
<comment type="cofactor">
    <cofactor evidence="1">
        <name>Mo-molybdopterin</name>
        <dbReference type="ChEBI" id="CHEBI:71302"/>
    </cofactor>
</comment>
<feature type="domain" description="Oxidoreductase molybdopterin-binding" evidence="5">
    <location>
        <begin position="38"/>
        <end position="219"/>
    </location>
</feature>
<dbReference type="SUPFAM" id="SSF81296">
    <property type="entry name" value="E set domains"/>
    <property type="match status" value="1"/>
</dbReference>
<keyword evidence="4" id="KW-0560">Oxidoreductase</keyword>
<dbReference type="SUPFAM" id="SSF56524">
    <property type="entry name" value="Oxidoreductase molybdopterin-binding domain"/>
    <property type="match status" value="1"/>
</dbReference>
<accession>A0A6G1GHL3</accession>
<dbReference type="GO" id="GO:0005739">
    <property type="term" value="C:mitochondrion"/>
    <property type="evidence" value="ECO:0007669"/>
    <property type="project" value="TreeGrafter"/>
</dbReference>
<dbReference type="InterPro" id="IPR008335">
    <property type="entry name" value="Mopterin_OxRdtase_euk"/>
</dbReference>
<dbReference type="PRINTS" id="PR00407">
    <property type="entry name" value="EUMOPTERIN"/>
</dbReference>